<dbReference type="PRINTS" id="PR00463">
    <property type="entry name" value="EP450I"/>
</dbReference>
<protein>
    <submittedName>
        <fullName evidence="8">Cytochrome P450 monooxygenase-like protein</fullName>
    </submittedName>
</protein>
<dbReference type="InterPro" id="IPR050121">
    <property type="entry name" value="Cytochrome_P450_monoxygenase"/>
</dbReference>
<keyword evidence="9" id="KW-1185">Reference proteome</keyword>
<dbReference type="InterPro" id="IPR036396">
    <property type="entry name" value="Cyt_P450_sf"/>
</dbReference>
<dbReference type="EMBL" id="JAGTJS010000032">
    <property type="protein sequence ID" value="KAH7231527.1"/>
    <property type="molecule type" value="Genomic_DNA"/>
</dbReference>
<dbReference type="AlphaFoldDB" id="A0A9P9G3V2"/>
<dbReference type="PRINTS" id="PR00385">
    <property type="entry name" value="P450"/>
</dbReference>
<dbReference type="CDD" id="cd11070">
    <property type="entry name" value="CYP56-like"/>
    <property type="match status" value="1"/>
</dbReference>
<keyword evidence="3 6" id="KW-0349">Heme</keyword>
<evidence type="ECO:0000313" key="8">
    <source>
        <dbReference type="EMBL" id="KAH7231527.1"/>
    </source>
</evidence>
<dbReference type="OrthoDB" id="1470350at2759"/>
<dbReference type="InterPro" id="IPR017972">
    <property type="entry name" value="Cyt_P450_CS"/>
</dbReference>
<reference evidence="8" key="1">
    <citation type="journal article" date="2021" name="Nat. Commun.">
        <title>Genetic determinants of endophytism in the Arabidopsis root mycobiome.</title>
        <authorList>
            <person name="Mesny F."/>
            <person name="Miyauchi S."/>
            <person name="Thiergart T."/>
            <person name="Pickel B."/>
            <person name="Atanasova L."/>
            <person name="Karlsson M."/>
            <person name="Huettel B."/>
            <person name="Barry K.W."/>
            <person name="Haridas S."/>
            <person name="Chen C."/>
            <person name="Bauer D."/>
            <person name="Andreopoulos W."/>
            <person name="Pangilinan J."/>
            <person name="LaButti K."/>
            <person name="Riley R."/>
            <person name="Lipzen A."/>
            <person name="Clum A."/>
            <person name="Drula E."/>
            <person name="Henrissat B."/>
            <person name="Kohler A."/>
            <person name="Grigoriev I.V."/>
            <person name="Martin F.M."/>
            <person name="Hacquard S."/>
        </authorList>
    </citation>
    <scope>NUCLEOTIDE SEQUENCE</scope>
    <source>
        <strain evidence="8">FSSC 5 MPI-SDFR-AT-0091</strain>
    </source>
</reference>
<dbReference type="GO" id="GO:0020037">
    <property type="term" value="F:heme binding"/>
    <property type="evidence" value="ECO:0007669"/>
    <property type="project" value="InterPro"/>
</dbReference>
<dbReference type="PANTHER" id="PTHR24305:SF166">
    <property type="entry name" value="CYTOCHROME P450 12A4, MITOCHONDRIAL-RELATED"/>
    <property type="match status" value="1"/>
</dbReference>
<evidence type="ECO:0000256" key="7">
    <source>
        <dbReference type="RuleBase" id="RU000461"/>
    </source>
</evidence>
<feature type="binding site" description="axial binding residue" evidence="6">
    <location>
        <position position="553"/>
    </location>
    <ligand>
        <name>heme</name>
        <dbReference type="ChEBI" id="CHEBI:30413"/>
    </ligand>
    <ligandPart>
        <name>Fe</name>
        <dbReference type="ChEBI" id="CHEBI:18248"/>
    </ligandPart>
</feature>
<keyword evidence="5 6" id="KW-0408">Iron</keyword>
<comment type="caution">
    <text evidence="8">The sequence shown here is derived from an EMBL/GenBank/DDBJ whole genome shotgun (WGS) entry which is preliminary data.</text>
</comment>
<evidence type="ECO:0000313" key="9">
    <source>
        <dbReference type="Proteomes" id="UP000736672"/>
    </source>
</evidence>
<dbReference type="PANTHER" id="PTHR24305">
    <property type="entry name" value="CYTOCHROME P450"/>
    <property type="match status" value="1"/>
</dbReference>
<dbReference type="SUPFAM" id="SSF48264">
    <property type="entry name" value="Cytochrome P450"/>
    <property type="match status" value="1"/>
</dbReference>
<dbReference type="GO" id="GO:0004497">
    <property type="term" value="F:monooxygenase activity"/>
    <property type="evidence" value="ECO:0007669"/>
    <property type="project" value="UniProtKB-KW"/>
</dbReference>
<dbReference type="Proteomes" id="UP000736672">
    <property type="component" value="Unassembled WGS sequence"/>
</dbReference>
<evidence type="ECO:0000256" key="6">
    <source>
        <dbReference type="PIRSR" id="PIRSR602401-1"/>
    </source>
</evidence>
<gene>
    <name evidence="8" type="ORF">B0J15DRAFT_433435</name>
</gene>
<dbReference type="Gene3D" id="1.10.630.10">
    <property type="entry name" value="Cytochrome P450"/>
    <property type="match status" value="1"/>
</dbReference>
<dbReference type="PROSITE" id="PS00086">
    <property type="entry name" value="CYTOCHROME_P450"/>
    <property type="match status" value="1"/>
</dbReference>
<sequence>MISALVFLLVIFPAYFIYKNIVDLRANIAAAKQSGLPYSVAPWAPYNRAWFVSYRLWVPLLRRLPKSWTEDWLNYMPPDWAWELGYDGMKLGDNFLVVSPGMIILHTSDPSVIHHICSRREQFPKPLVQYAILNIFGRNLVTTEGPEWRIHRKVLSPSFNEKNNAMVFKEAVYQAKSMLRKWMGKADGEGVVELGDMQLDAMRLALHVISRVGLGLRLLWPGDETTENSDVKQSVYNSLEPSEGHSMSFEGALSTLLENVAWVHLVPGWILKRLPLKPANLAHESYTNWKKYMSELFVDKLDETRRGKHGDGMDIMRALAMASVEGQALGPSPSPTEKAELPQSVLSNAEVMGNTFIFILAGHETTADSIHFSVLHLAMNPGSQVSLHKDVDEKFGTRDPDEWNYEEAINKLFGGMVGATFYELLRIMPPVIRIPKCVAMTQDQVITSGSQKCILPKGTYISLNVVGVQRNPKHWPTKPSERTNKGHDLDDFIPERWFRCDAKADTRNPDDSGDEDENEFGAYAGTSNATIPTNLFRPVPGSFIPFSEGARSCLGRRIAQTEVTAVLATIFQRYSVELDVSSWASDDEVRRMGSKEKKVLYAKAARRAEETLKTASMRLTFKLHDEPRFVPMKLVPRGRERFVGFV</sequence>
<organism evidence="8 9">
    <name type="scientific">Fusarium solani</name>
    <name type="common">Filamentous fungus</name>
    <dbReference type="NCBI Taxonomy" id="169388"/>
    <lineage>
        <taxon>Eukaryota</taxon>
        <taxon>Fungi</taxon>
        <taxon>Dikarya</taxon>
        <taxon>Ascomycota</taxon>
        <taxon>Pezizomycotina</taxon>
        <taxon>Sordariomycetes</taxon>
        <taxon>Hypocreomycetidae</taxon>
        <taxon>Hypocreales</taxon>
        <taxon>Nectriaceae</taxon>
        <taxon>Fusarium</taxon>
        <taxon>Fusarium solani species complex</taxon>
    </lineage>
</organism>
<keyword evidence="7 8" id="KW-0503">Monooxygenase</keyword>
<accession>A0A9P9G3V2</accession>
<comment type="similarity">
    <text evidence="2 7">Belongs to the cytochrome P450 family.</text>
</comment>
<comment type="cofactor">
    <cofactor evidence="1 6">
        <name>heme</name>
        <dbReference type="ChEBI" id="CHEBI:30413"/>
    </cofactor>
</comment>
<evidence type="ECO:0000256" key="2">
    <source>
        <dbReference type="ARBA" id="ARBA00010617"/>
    </source>
</evidence>
<dbReference type="InterPro" id="IPR001128">
    <property type="entry name" value="Cyt_P450"/>
</dbReference>
<name>A0A9P9G3V2_FUSSL</name>
<evidence type="ECO:0000256" key="1">
    <source>
        <dbReference type="ARBA" id="ARBA00001971"/>
    </source>
</evidence>
<proteinExistence type="inferred from homology"/>
<evidence type="ECO:0000256" key="3">
    <source>
        <dbReference type="ARBA" id="ARBA00022617"/>
    </source>
</evidence>
<dbReference type="GO" id="GO:0016705">
    <property type="term" value="F:oxidoreductase activity, acting on paired donors, with incorporation or reduction of molecular oxygen"/>
    <property type="evidence" value="ECO:0007669"/>
    <property type="project" value="InterPro"/>
</dbReference>
<dbReference type="GO" id="GO:0005506">
    <property type="term" value="F:iron ion binding"/>
    <property type="evidence" value="ECO:0007669"/>
    <property type="project" value="InterPro"/>
</dbReference>
<evidence type="ECO:0000256" key="5">
    <source>
        <dbReference type="ARBA" id="ARBA00023004"/>
    </source>
</evidence>
<keyword evidence="4 6" id="KW-0479">Metal-binding</keyword>
<evidence type="ECO:0000256" key="4">
    <source>
        <dbReference type="ARBA" id="ARBA00022723"/>
    </source>
</evidence>
<keyword evidence="7" id="KW-0560">Oxidoreductase</keyword>
<dbReference type="InterPro" id="IPR002401">
    <property type="entry name" value="Cyt_P450_E_grp-I"/>
</dbReference>
<dbReference type="Pfam" id="PF00067">
    <property type="entry name" value="p450"/>
    <property type="match status" value="1"/>
</dbReference>